<evidence type="ECO:0000313" key="3">
    <source>
        <dbReference type="Proteomes" id="UP000016644"/>
    </source>
</evidence>
<evidence type="ECO:0000313" key="2">
    <source>
        <dbReference type="EMBL" id="ERK43300.1"/>
    </source>
</evidence>
<feature type="transmembrane region" description="Helical" evidence="1">
    <location>
        <begin position="12"/>
        <end position="33"/>
    </location>
</feature>
<dbReference type="AlphaFoldDB" id="U2NYV8"/>
<proteinExistence type="predicted"/>
<keyword evidence="1" id="KW-0472">Membrane</keyword>
<dbReference type="Proteomes" id="UP000016644">
    <property type="component" value="Unassembled WGS sequence"/>
</dbReference>
<dbReference type="EMBL" id="AWVK01000064">
    <property type="protein sequence ID" value="ERK43300.1"/>
    <property type="molecule type" value="Genomic_DNA"/>
</dbReference>
<protein>
    <submittedName>
        <fullName evidence="2">Uncharacterized protein</fullName>
    </submittedName>
</protein>
<comment type="caution">
    <text evidence="2">The sequence shown here is derived from an EMBL/GenBank/DDBJ whole genome shotgun (WGS) entry which is preliminary data.</text>
</comment>
<name>U2NYV8_LEVBR</name>
<evidence type="ECO:0000256" key="1">
    <source>
        <dbReference type="SAM" id="Phobius"/>
    </source>
</evidence>
<sequence length="63" mass="7264">MKTKQLPRELGVAYFLSALYDGLVVFFETNPVLANHRSRHGKRIFSKSPEALKRRTHLGGNYF</sequence>
<accession>U2NYV8</accession>
<gene>
    <name evidence="2" type="ORF">HMPREF0495_01575</name>
</gene>
<reference evidence="2 3" key="1">
    <citation type="submission" date="2013-06" db="EMBL/GenBank/DDBJ databases">
        <authorList>
            <person name="Weinstock G."/>
            <person name="Sodergren E."/>
            <person name="Lobos E.A."/>
            <person name="Fulton L."/>
            <person name="Fulton R."/>
            <person name="Courtney L."/>
            <person name="Fronick C."/>
            <person name="O'Laughlin M."/>
            <person name="Godfrey J."/>
            <person name="Wilson R.M."/>
            <person name="Miner T."/>
            <person name="Farmer C."/>
            <person name="Delehaunty K."/>
            <person name="Cordes M."/>
            <person name="Minx P."/>
            <person name="Tomlinson C."/>
            <person name="Chen J."/>
            <person name="Wollam A."/>
            <person name="Pepin K.H."/>
            <person name="Bhonagiri V."/>
            <person name="Zhang X."/>
            <person name="Warren W."/>
            <person name="Mitreva M."/>
            <person name="Mardis E.R."/>
            <person name="Wilson R.K."/>
        </authorList>
    </citation>
    <scope>NUCLEOTIDE SEQUENCE [LARGE SCALE GENOMIC DNA]</scope>
    <source>
        <strain evidence="2 3">ATCC 14869</strain>
    </source>
</reference>
<dbReference type="HOGENOM" id="CLU_2880148_0_0_9"/>
<keyword evidence="1" id="KW-1133">Transmembrane helix</keyword>
<organism evidence="2 3">
    <name type="scientific">Levilactobacillus brevis ATCC 14869 = DSM 20054</name>
    <dbReference type="NCBI Taxonomy" id="649758"/>
    <lineage>
        <taxon>Bacteria</taxon>
        <taxon>Bacillati</taxon>
        <taxon>Bacillota</taxon>
        <taxon>Bacilli</taxon>
        <taxon>Lactobacillales</taxon>
        <taxon>Lactobacillaceae</taxon>
        <taxon>Levilactobacillus</taxon>
    </lineage>
</organism>
<keyword evidence="1" id="KW-0812">Transmembrane</keyword>